<organism evidence="1 2">
    <name type="scientific">Algimonas arctica</name>
    <dbReference type="NCBI Taxonomy" id="1479486"/>
    <lineage>
        <taxon>Bacteria</taxon>
        <taxon>Pseudomonadati</taxon>
        <taxon>Pseudomonadota</taxon>
        <taxon>Alphaproteobacteria</taxon>
        <taxon>Maricaulales</taxon>
        <taxon>Robiginitomaculaceae</taxon>
        <taxon>Algimonas</taxon>
    </lineage>
</organism>
<gene>
    <name evidence="1" type="ORF">GCM10009069_22280</name>
</gene>
<protein>
    <submittedName>
        <fullName evidence="1">Uncharacterized protein</fullName>
    </submittedName>
</protein>
<dbReference type="RefSeq" id="WP_189498433.1">
    <property type="nucleotide sequence ID" value="NZ_BMZH01000009.1"/>
</dbReference>
<keyword evidence="2" id="KW-1185">Reference proteome</keyword>
<reference evidence="1" key="2">
    <citation type="submission" date="2020-09" db="EMBL/GenBank/DDBJ databases">
        <authorList>
            <person name="Sun Q."/>
            <person name="Kim S."/>
        </authorList>
    </citation>
    <scope>NUCLEOTIDE SEQUENCE</scope>
    <source>
        <strain evidence="1">KCTC 32513</strain>
    </source>
</reference>
<accession>A0A8J3G2W2</accession>
<comment type="caution">
    <text evidence="1">The sequence shown here is derived from an EMBL/GenBank/DDBJ whole genome shotgun (WGS) entry which is preliminary data.</text>
</comment>
<name>A0A8J3G2W2_9PROT</name>
<sequence length="70" mass="8460">MSDFNVLVNFWWCDRLEISREPMEAFVLSLLSLRQLPEPERDAWRAVFDYFIFKKDGLPLDHIPDELREC</sequence>
<evidence type="ECO:0000313" key="1">
    <source>
        <dbReference type="EMBL" id="GHA98872.1"/>
    </source>
</evidence>
<dbReference type="EMBL" id="BMZH01000009">
    <property type="protein sequence ID" value="GHA98872.1"/>
    <property type="molecule type" value="Genomic_DNA"/>
</dbReference>
<reference evidence="1" key="1">
    <citation type="journal article" date="2014" name="Int. J. Syst. Evol. Microbiol.">
        <title>Complete genome sequence of Corynebacterium casei LMG S-19264T (=DSM 44701T), isolated from a smear-ripened cheese.</title>
        <authorList>
            <consortium name="US DOE Joint Genome Institute (JGI-PGF)"/>
            <person name="Walter F."/>
            <person name="Albersmeier A."/>
            <person name="Kalinowski J."/>
            <person name="Ruckert C."/>
        </authorList>
    </citation>
    <scope>NUCLEOTIDE SEQUENCE</scope>
    <source>
        <strain evidence="1">KCTC 32513</strain>
    </source>
</reference>
<evidence type="ECO:0000313" key="2">
    <source>
        <dbReference type="Proteomes" id="UP000634004"/>
    </source>
</evidence>
<dbReference type="Proteomes" id="UP000634004">
    <property type="component" value="Unassembled WGS sequence"/>
</dbReference>
<proteinExistence type="predicted"/>
<dbReference type="AlphaFoldDB" id="A0A8J3G2W2"/>